<keyword evidence="7" id="KW-1185">Reference proteome</keyword>
<feature type="region of interest" description="Disordered" evidence="4">
    <location>
        <begin position="169"/>
        <end position="192"/>
    </location>
</feature>
<dbReference type="KEGG" id="dci:103508591"/>
<dbReference type="InterPro" id="IPR000198">
    <property type="entry name" value="RhoGAP_dom"/>
</dbReference>
<evidence type="ECO:0000313" key="8">
    <source>
        <dbReference type="RefSeq" id="XP_026678964.1"/>
    </source>
</evidence>
<name>A0A3Q0IRP6_DIACI</name>
<dbReference type="PANTHER" id="PTHR46199">
    <property type="entry name" value="RAC GTPASE-ACTIVATING PROTEIN 1"/>
    <property type="match status" value="1"/>
</dbReference>
<evidence type="ECO:0000256" key="1">
    <source>
        <dbReference type="ARBA" id="ARBA00022723"/>
    </source>
</evidence>
<evidence type="ECO:0000259" key="5">
    <source>
        <dbReference type="PROSITE" id="PS50081"/>
    </source>
</evidence>
<evidence type="ECO:0000256" key="2">
    <source>
        <dbReference type="ARBA" id="ARBA00022833"/>
    </source>
</evidence>
<evidence type="ECO:0000256" key="3">
    <source>
        <dbReference type="SAM" id="Coils"/>
    </source>
</evidence>
<accession>A0A3Q0IRP6</accession>
<dbReference type="SUPFAM" id="SSF57889">
    <property type="entry name" value="Cysteine-rich domain"/>
    <property type="match status" value="1"/>
</dbReference>
<dbReference type="CDD" id="cd20821">
    <property type="entry name" value="C1_MgcRacGAP"/>
    <property type="match status" value="1"/>
</dbReference>
<feature type="domain" description="Phorbol-ester/DAG-type" evidence="5">
    <location>
        <begin position="305"/>
        <end position="354"/>
    </location>
</feature>
<keyword evidence="1" id="KW-0479">Metal-binding</keyword>
<dbReference type="PROSITE" id="PS50081">
    <property type="entry name" value="ZF_DAG_PE_2"/>
    <property type="match status" value="1"/>
</dbReference>
<dbReference type="GO" id="GO:0005634">
    <property type="term" value="C:nucleus"/>
    <property type="evidence" value="ECO:0007669"/>
    <property type="project" value="TreeGrafter"/>
</dbReference>
<dbReference type="InterPro" id="IPR002219">
    <property type="entry name" value="PKC_DAG/PE"/>
</dbReference>
<dbReference type="GO" id="GO:0046872">
    <property type="term" value="F:metal ion binding"/>
    <property type="evidence" value="ECO:0007669"/>
    <property type="project" value="UniProtKB-KW"/>
</dbReference>
<dbReference type="AlphaFoldDB" id="A0A3Q0IRP6"/>
<organism evidence="7 8">
    <name type="scientific">Diaphorina citri</name>
    <name type="common">Asian citrus psyllid</name>
    <dbReference type="NCBI Taxonomy" id="121845"/>
    <lineage>
        <taxon>Eukaryota</taxon>
        <taxon>Metazoa</taxon>
        <taxon>Ecdysozoa</taxon>
        <taxon>Arthropoda</taxon>
        <taxon>Hexapoda</taxon>
        <taxon>Insecta</taxon>
        <taxon>Pterygota</taxon>
        <taxon>Neoptera</taxon>
        <taxon>Paraneoptera</taxon>
        <taxon>Hemiptera</taxon>
        <taxon>Sternorrhyncha</taxon>
        <taxon>Psylloidea</taxon>
        <taxon>Psyllidae</taxon>
        <taxon>Diaphorininae</taxon>
        <taxon>Diaphorina</taxon>
    </lineage>
</organism>
<dbReference type="PaxDb" id="121845-A0A3Q0IRP6"/>
<evidence type="ECO:0000256" key="4">
    <source>
        <dbReference type="SAM" id="MobiDB-lite"/>
    </source>
</evidence>
<evidence type="ECO:0000313" key="7">
    <source>
        <dbReference type="Proteomes" id="UP000079169"/>
    </source>
</evidence>
<dbReference type="Gene3D" id="3.30.60.20">
    <property type="match status" value="1"/>
</dbReference>
<dbReference type="GO" id="GO:0007266">
    <property type="term" value="P:Rho protein signal transduction"/>
    <property type="evidence" value="ECO:0007669"/>
    <property type="project" value="TreeGrafter"/>
</dbReference>
<dbReference type="PROSITE" id="PS50238">
    <property type="entry name" value="RHOGAP"/>
    <property type="match status" value="1"/>
</dbReference>
<dbReference type="GO" id="GO:0051233">
    <property type="term" value="C:spindle midzone"/>
    <property type="evidence" value="ECO:0007669"/>
    <property type="project" value="TreeGrafter"/>
</dbReference>
<feature type="domain" description="Rho-GAP" evidence="6">
    <location>
        <begin position="378"/>
        <end position="563"/>
    </location>
</feature>
<dbReference type="InterPro" id="IPR008936">
    <property type="entry name" value="Rho_GTPase_activation_prot"/>
</dbReference>
<feature type="coiled-coil region" evidence="3">
    <location>
        <begin position="34"/>
        <end position="68"/>
    </location>
</feature>
<dbReference type="Pfam" id="PF00620">
    <property type="entry name" value="RhoGAP"/>
    <property type="match status" value="1"/>
</dbReference>
<dbReference type="Proteomes" id="UP000079169">
    <property type="component" value="Unplaced"/>
</dbReference>
<protein>
    <submittedName>
        <fullName evidence="8">Rac GTPase-activating protein 1-like</fullName>
    </submittedName>
</protein>
<dbReference type="GO" id="GO:0005096">
    <property type="term" value="F:GTPase activator activity"/>
    <property type="evidence" value="ECO:0007669"/>
    <property type="project" value="TreeGrafter"/>
</dbReference>
<dbReference type="GO" id="GO:0000281">
    <property type="term" value="P:mitotic cytokinesis"/>
    <property type="evidence" value="ECO:0007669"/>
    <property type="project" value="TreeGrafter"/>
</dbReference>
<keyword evidence="2" id="KW-0862">Zinc</keyword>
<dbReference type="GO" id="GO:0032154">
    <property type="term" value="C:cleavage furrow"/>
    <property type="evidence" value="ECO:0007669"/>
    <property type="project" value="TreeGrafter"/>
</dbReference>
<dbReference type="GO" id="GO:0030496">
    <property type="term" value="C:midbody"/>
    <property type="evidence" value="ECO:0007669"/>
    <property type="project" value="TreeGrafter"/>
</dbReference>
<dbReference type="GeneID" id="103508591"/>
<dbReference type="SMART" id="SM00324">
    <property type="entry name" value="RhoGAP"/>
    <property type="match status" value="1"/>
</dbReference>
<dbReference type="RefSeq" id="XP_026678964.1">
    <property type="nucleotide sequence ID" value="XM_026823163.1"/>
</dbReference>
<dbReference type="STRING" id="121845.A0A3Q0IRP6"/>
<sequence length="577" mass="64996">MSLLEQFDSIVGKYEFLVNNLSCTEEFMRFVITVEEDRIRYKDTLKELDELKDLLKKTQTELTTFERKNDMVRQMFDKEKALRIKAEKELENKVNLLHNVMETIVNGEGNKISEETKVQLSDIKNSFRRKERPQVDIGGGRLSIVNEGETTNSLVSDISYSMSEDLSEDNMLDYETTRPRRDLRKSGPRSSLRASDVYNRATRADTKHVQLRGGETMTATSTLTYQDGKATARATVDISSPPRKTKRLSEVICPPLEMMPPSAPTQSTSNSLEEFLSVGADDDPCPSELSPNLVMSAKDHIHGRLHKTQAHKSILPVICAVCHKRMTYTTNTVKCGTCKAILHAVCEPKLPLPCVPVGCSTPAHNAKKSHLNILASYTPLEPPMIPPLVIHCVVEVERRGFTEEGIYRKSGSADQVKELKKELLTGDTKHRVETLLSSVDIHSVCSTLKDFLRSLDEPLVPNTMWSWFTQAVSSGDEDDARSRLIGAVSQLPQPNKETLAYLMLHLQRVAEFPETKMSYESLSIIFGPCVIGYSTKDPAENCTQIDIVNKVRSWWQFSCEHFLEHQLCCNSGLVPKR</sequence>
<proteinExistence type="predicted"/>
<dbReference type="GO" id="GO:0051256">
    <property type="term" value="P:mitotic spindle midzone assembly"/>
    <property type="evidence" value="ECO:0007669"/>
    <property type="project" value="TreeGrafter"/>
</dbReference>
<dbReference type="InterPro" id="IPR046349">
    <property type="entry name" value="C1-like_sf"/>
</dbReference>
<dbReference type="PANTHER" id="PTHR46199:SF3">
    <property type="entry name" value="RAC GTPASE-ACTIVATING PROTEIN 1"/>
    <property type="match status" value="1"/>
</dbReference>
<keyword evidence="3" id="KW-0175">Coiled coil</keyword>
<evidence type="ECO:0000259" key="6">
    <source>
        <dbReference type="PROSITE" id="PS50238"/>
    </source>
</evidence>
<dbReference type="GO" id="GO:0097149">
    <property type="term" value="C:centralspindlin complex"/>
    <property type="evidence" value="ECO:0007669"/>
    <property type="project" value="TreeGrafter"/>
</dbReference>
<dbReference type="SUPFAM" id="SSF48350">
    <property type="entry name" value="GTPase activation domain, GAP"/>
    <property type="match status" value="1"/>
</dbReference>
<gene>
    <name evidence="8" type="primary">LOC103508591</name>
</gene>
<reference evidence="8" key="1">
    <citation type="submission" date="2025-08" db="UniProtKB">
        <authorList>
            <consortium name="RefSeq"/>
        </authorList>
    </citation>
    <scope>IDENTIFICATION</scope>
</reference>
<dbReference type="Gene3D" id="1.10.555.10">
    <property type="entry name" value="Rho GTPase activation protein"/>
    <property type="match status" value="1"/>
</dbReference>